<dbReference type="GO" id="GO:0000166">
    <property type="term" value="F:nucleotide binding"/>
    <property type="evidence" value="ECO:0007669"/>
    <property type="project" value="UniProtKB-KW"/>
</dbReference>
<dbReference type="InterPro" id="IPR051813">
    <property type="entry name" value="HepT_RNase_toxin"/>
</dbReference>
<keyword evidence="4" id="KW-0547">Nucleotide-binding</keyword>
<accession>A0A4P7C5Z0</accession>
<dbReference type="RefSeq" id="WP_134359547.1">
    <property type="nucleotide sequence ID" value="NZ_CP038033.1"/>
</dbReference>
<dbReference type="Gene3D" id="1.20.120.580">
    <property type="entry name" value="bsu32300-like"/>
    <property type="match status" value="1"/>
</dbReference>
<evidence type="ECO:0000256" key="2">
    <source>
        <dbReference type="ARBA" id="ARBA00022649"/>
    </source>
</evidence>
<dbReference type="GO" id="GO:0004540">
    <property type="term" value="F:RNA nuclease activity"/>
    <property type="evidence" value="ECO:0007669"/>
    <property type="project" value="InterPro"/>
</dbReference>
<dbReference type="GO" id="GO:0110001">
    <property type="term" value="C:toxin-antitoxin complex"/>
    <property type="evidence" value="ECO:0007669"/>
    <property type="project" value="InterPro"/>
</dbReference>
<comment type="similarity">
    <text evidence="6">Belongs to the HepT RNase toxin family.</text>
</comment>
<keyword evidence="3" id="KW-0540">Nuclease</keyword>
<dbReference type="PANTHER" id="PTHR34139:SF1">
    <property type="entry name" value="RNASE MJ1380-RELATED"/>
    <property type="match status" value="1"/>
</dbReference>
<dbReference type="PANTHER" id="PTHR34139">
    <property type="entry name" value="UPF0331 PROTEIN MJ0127"/>
    <property type="match status" value="1"/>
</dbReference>
<dbReference type="EMBL" id="CP038033">
    <property type="protein sequence ID" value="QBQ56302.1"/>
    <property type="molecule type" value="Genomic_DNA"/>
</dbReference>
<evidence type="ECO:0000256" key="5">
    <source>
        <dbReference type="ARBA" id="ARBA00022801"/>
    </source>
</evidence>
<evidence type="ECO:0000313" key="7">
    <source>
        <dbReference type="EMBL" id="QBQ56302.1"/>
    </source>
</evidence>
<proteinExistence type="inferred from homology"/>
<evidence type="ECO:0000256" key="6">
    <source>
        <dbReference type="ARBA" id="ARBA00024207"/>
    </source>
</evidence>
<dbReference type="KEGG" id="nwr:E3U44_18735"/>
<dbReference type="Proteomes" id="UP000294325">
    <property type="component" value="Chromosome"/>
</dbReference>
<dbReference type="InterPro" id="IPR037038">
    <property type="entry name" value="HepT-like_sf"/>
</dbReference>
<evidence type="ECO:0000313" key="8">
    <source>
        <dbReference type="Proteomes" id="UP000294325"/>
    </source>
</evidence>
<reference evidence="7 8" key="1">
    <citation type="submission" date="2019-03" db="EMBL/GenBank/DDBJ databases">
        <title>The genome sequence of Nitrosococcus wardiae strain D1FHST reveals the archetypal metabolic capacity of ammonia-oxidizing Gammaproteobacteria.</title>
        <authorList>
            <person name="Wang L."/>
            <person name="Lim C.K."/>
            <person name="Hanson T.E."/>
            <person name="Dang H."/>
            <person name="Klotz M.G."/>
        </authorList>
    </citation>
    <scope>NUCLEOTIDE SEQUENCE [LARGE SCALE GENOMIC DNA]</scope>
    <source>
        <strain evidence="7 8">D1FHS</strain>
    </source>
</reference>
<dbReference type="Pfam" id="PF01934">
    <property type="entry name" value="HepT-like"/>
    <property type="match status" value="1"/>
</dbReference>
<keyword evidence="5" id="KW-0378">Hydrolase</keyword>
<sequence>MTKSWQPYAKPILDAIAKIRRIEARGELTQDEILYDAALRNLQTLSEATQLLPEEKKASCPEIPWREISGFRNILVHHYLGEIDPLTVKTVITQHLPPLEACVRTLLINAGETDR</sequence>
<evidence type="ECO:0000256" key="4">
    <source>
        <dbReference type="ARBA" id="ARBA00022741"/>
    </source>
</evidence>
<gene>
    <name evidence="7" type="ORF">E3U44_18735</name>
</gene>
<dbReference type="GO" id="GO:0016787">
    <property type="term" value="F:hydrolase activity"/>
    <property type="evidence" value="ECO:0007669"/>
    <property type="project" value="UniProtKB-KW"/>
</dbReference>
<keyword evidence="2" id="KW-1277">Toxin-antitoxin system</keyword>
<keyword evidence="8" id="KW-1185">Reference proteome</keyword>
<evidence type="ECO:0000256" key="1">
    <source>
        <dbReference type="ARBA" id="ARBA00022553"/>
    </source>
</evidence>
<evidence type="ECO:0000256" key="3">
    <source>
        <dbReference type="ARBA" id="ARBA00022722"/>
    </source>
</evidence>
<organism evidence="7 8">
    <name type="scientific">Nitrosococcus wardiae</name>
    <dbReference type="NCBI Taxonomy" id="1814290"/>
    <lineage>
        <taxon>Bacteria</taxon>
        <taxon>Pseudomonadati</taxon>
        <taxon>Pseudomonadota</taxon>
        <taxon>Gammaproteobacteria</taxon>
        <taxon>Chromatiales</taxon>
        <taxon>Chromatiaceae</taxon>
        <taxon>Nitrosococcus</taxon>
    </lineage>
</organism>
<keyword evidence="1" id="KW-0597">Phosphoprotein</keyword>
<protein>
    <submittedName>
        <fullName evidence="7">DUF86 domain-containing protein</fullName>
    </submittedName>
</protein>
<dbReference type="InterPro" id="IPR008201">
    <property type="entry name" value="HepT-like"/>
</dbReference>
<dbReference type="OrthoDB" id="4829434at2"/>
<name>A0A4P7C5Z0_9GAMM</name>
<dbReference type="AlphaFoldDB" id="A0A4P7C5Z0"/>